<accession>A0ABW3R6Q2</accession>
<sequence>MGTVLKAFRPPWNSVGTGVIIGGVLGVLLAVGLVVVVLVALRQWSQGY</sequence>
<feature type="transmembrane region" description="Helical" evidence="1">
    <location>
        <begin position="20"/>
        <end position="41"/>
    </location>
</feature>
<dbReference type="Proteomes" id="UP001597168">
    <property type="component" value="Unassembled WGS sequence"/>
</dbReference>
<keyword evidence="1" id="KW-1133">Transmembrane helix</keyword>
<gene>
    <name evidence="2" type="ORF">ACFQ3T_36845</name>
</gene>
<keyword evidence="1" id="KW-0812">Transmembrane</keyword>
<evidence type="ECO:0000313" key="2">
    <source>
        <dbReference type="EMBL" id="MFD1152738.1"/>
    </source>
</evidence>
<keyword evidence="1" id="KW-0472">Membrane</keyword>
<name>A0ABW3R6Q2_9PSEU</name>
<dbReference type="RefSeq" id="WP_380730835.1">
    <property type="nucleotide sequence ID" value="NZ_JBHTLK010000514.1"/>
</dbReference>
<evidence type="ECO:0000256" key="1">
    <source>
        <dbReference type="SAM" id="Phobius"/>
    </source>
</evidence>
<protein>
    <submittedName>
        <fullName evidence="2">Uncharacterized protein</fullName>
    </submittedName>
</protein>
<keyword evidence="3" id="KW-1185">Reference proteome</keyword>
<organism evidence="2 3">
    <name type="scientific">Saccharothrix hoggarensis</name>
    <dbReference type="NCBI Taxonomy" id="913853"/>
    <lineage>
        <taxon>Bacteria</taxon>
        <taxon>Bacillati</taxon>
        <taxon>Actinomycetota</taxon>
        <taxon>Actinomycetes</taxon>
        <taxon>Pseudonocardiales</taxon>
        <taxon>Pseudonocardiaceae</taxon>
        <taxon>Saccharothrix</taxon>
    </lineage>
</organism>
<proteinExistence type="predicted"/>
<comment type="caution">
    <text evidence="2">The sequence shown here is derived from an EMBL/GenBank/DDBJ whole genome shotgun (WGS) entry which is preliminary data.</text>
</comment>
<reference evidence="3" key="1">
    <citation type="journal article" date="2019" name="Int. J. Syst. Evol. Microbiol.">
        <title>The Global Catalogue of Microorganisms (GCM) 10K type strain sequencing project: providing services to taxonomists for standard genome sequencing and annotation.</title>
        <authorList>
            <consortium name="The Broad Institute Genomics Platform"/>
            <consortium name="The Broad Institute Genome Sequencing Center for Infectious Disease"/>
            <person name="Wu L."/>
            <person name="Ma J."/>
        </authorList>
    </citation>
    <scope>NUCLEOTIDE SEQUENCE [LARGE SCALE GENOMIC DNA]</scope>
    <source>
        <strain evidence="3">CCUG 60214</strain>
    </source>
</reference>
<dbReference type="EMBL" id="JBHTLK010000514">
    <property type="protein sequence ID" value="MFD1152738.1"/>
    <property type="molecule type" value="Genomic_DNA"/>
</dbReference>
<evidence type="ECO:0000313" key="3">
    <source>
        <dbReference type="Proteomes" id="UP001597168"/>
    </source>
</evidence>